<dbReference type="InterPro" id="IPR001119">
    <property type="entry name" value="SLH_dom"/>
</dbReference>
<dbReference type="Gene3D" id="2.60.40.1080">
    <property type="match status" value="1"/>
</dbReference>
<feature type="domain" description="SLH" evidence="1">
    <location>
        <begin position="482"/>
        <end position="545"/>
    </location>
</feature>
<evidence type="ECO:0000313" key="2">
    <source>
        <dbReference type="EMBL" id="MPM42631.1"/>
    </source>
</evidence>
<dbReference type="InterPro" id="IPR051465">
    <property type="entry name" value="Cell_Envelope_Struct_Comp"/>
</dbReference>
<feature type="domain" description="SLH" evidence="1">
    <location>
        <begin position="546"/>
        <end position="605"/>
    </location>
</feature>
<dbReference type="PANTHER" id="PTHR43308">
    <property type="entry name" value="OUTER MEMBRANE PROTEIN ALPHA-RELATED"/>
    <property type="match status" value="1"/>
</dbReference>
<dbReference type="InterPro" id="IPR003343">
    <property type="entry name" value="Big_2"/>
</dbReference>
<reference evidence="2" key="1">
    <citation type="submission" date="2019-08" db="EMBL/GenBank/DDBJ databases">
        <authorList>
            <person name="Kucharzyk K."/>
            <person name="Murdoch R.W."/>
            <person name="Higgins S."/>
            <person name="Loffler F."/>
        </authorList>
    </citation>
    <scope>NUCLEOTIDE SEQUENCE</scope>
</reference>
<gene>
    <name evidence="2" type="ORF">SDC9_89298</name>
</gene>
<dbReference type="PANTHER" id="PTHR43308:SF5">
    <property type="entry name" value="S-LAYER PROTEIN _ PEPTIDOGLYCAN ENDO-BETA-N-ACETYLGLUCOSAMINIDASE"/>
    <property type="match status" value="1"/>
</dbReference>
<name>A0A644ZRW3_9ZZZZ</name>
<dbReference type="Pfam" id="PF02368">
    <property type="entry name" value="Big_2"/>
    <property type="match status" value="1"/>
</dbReference>
<organism evidence="2">
    <name type="scientific">bioreactor metagenome</name>
    <dbReference type="NCBI Taxonomy" id="1076179"/>
    <lineage>
        <taxon>unclassified sequences</taxon>
        <taxon>metagenomes</taxon>
        <taxon>ecological metagenomes</taxon>
    </lineage>
</organism>
<dbReference type="AlphaFoldDB" id="A0A644ZRW3"/>
<dbReference type="EMBL" id="VSSQ01009797">
    <property type="protein sequence ID" value="MPM42631.1"/>
    <property type="molecule type" value="Genomic_DNA"/>
</dbReference>
<dbReference type="InterPro" id="IPR008964">
    <property type="entry name" value="Invasin/intimin_cell_adhesion"/>
</dbReference>
<sequence length="670" mass="68006">MQGYSKITFTAHPPEGYTVKQWKLGSSVITGDDGLVLTGTEYCIDKLMSSVAVTVTFNAPVLKTLISVSAPADIAGIRNGALKTEAGLGLPAQVTLVTDAGSVQADVSWDLINCSYDPSVTSEQNFTVDGIITLPSNVVNTNSVDIGTSVNVTVDSADTVYVTGVSLDKAALSLTANGSTGLLTATVAPSDAANKNVTWSSSDTDVATVSGGTVTPVAEGHSTITVRTKDGGFEATCLVTVAAEAGGSSGGDGGAGGGLSVSGSGISIVASGGRTTAIISASAGSASGGIAPTGITGAQITSAIAGVLADASENGCAEAAVEINVASDSSADGFSVTIPGTSFDALADSAVAGLTVETPIGSVTFGKEAIESISGSSSGDIAITIKKADTSGLSEEARTAIGTRPVYDFTVSSGGTAISDFGGGTAVVSVPYTLAEGENPDKIVIYCISDSGELVMMPGCVYDSETGTVTFATNHFSHYAVAYHDVSFSDVSGWCEPYVNYLAARGVLKGSGDGTFKPEATITRAQFVTILARLSGDDLSGYTTSSFTDVSTADWYFPTVEWAYENGIVMGSNGAFDPEANITRQDLVVIIARYTRQILRCSLTGTSAAVAFTDSKDIASYASEAVEAMQRSAIISGNSDGSFAPMAYATRAEASKMIALLLQTWLNNAC</sequence>
<evidence type="ECO:0000259" key="1">
    <source>
        <dbReference type="PROSITE" id="PS51272"/>
    </source>
</evidence>
<dbReference type="Pfam" id="PF00395">
    <property type="entry name" value="SLH"/>
    <property type="match status" value="3"/>
</dbReference>
<protein>
    <recommendedName>
        <fullName evidence="1">SLH domain-containing protein</fullName>
    </recommendedName>
</protein>
<dbReference type="SUPFAM" id="SSF49373">
    <property type="entry name" value="Invasin/intimin cell-adhesion fragments"/>
    <property type="match status" value="1"/>
</dbReference>
<dbReference type="PROSITE" id="PS51272">
    <property type="entry name" value="SLH"/>
    <property type="match status" value="3"/>
</dbReference>
<proteinExistence type="predicted"/>
<accession>A0A644ZRW3</accession>
<comment type="caution">
    <text evidence="2">The sequence shown here is derived from an EMBL/GenBank/DDBJ whole genome shotgun (WGS) entry which is preliminary data.</text>
</comment>
<dbReference type="SMART" id="SM00635">
    <property type="entry name" value="BID_2"/>
    <property type="match status" value="1"/>
</dbReference>
<feature type="domain" description="SLH" evidence="1">
    <location>
        <begin position="609"/>
        <end position="670"/>
    </location>
</feature>